<comment type="caution">
    <text evidence="10">The sequence shown here is derived from an EMBL/GenBank/DDBJ whole genome shotgun (WGS) entry which is preliminary data.</text>
</comment>
<keyword evidence="2" id="KW-0805">Transcription regulation</keyword>
<dbReference type="Gene3D" id="1.10.20.10">
    <property type="entry name" value="Histone, subunit A"/>
    <property type="match status" value="1"/>
</dbReference>
<dbReference type="SUPFAM" id="SSF48452">
    <property type="entry name" value="TPR-like"/>
    <property type="match status" value="1"/>
</dbReference>
<comment type="similarity">
    <text evidence="6">Belongs to the NFYC/HAP5 subunit family.</text>
</comment>
<evidence type="ECO:0000259" key="9">
    <source>
        <dbReference type="Pfam" id="PF14737"/>
    </source>
</evidence>
<dbReference type="GO" id="GO:0001228">
    <property type="term" value="F:DNA-binding transcription activator activity, RNA polymerase II-specific"/>
    <property type="evidence" value="ECO:0007669"/>
    <property type="project" value="TreeGrafter"/>
</dbReference>
<evidence type="ECO:0000313" key="11">
    <source>
        <dbReference type="Proteomes" id="UP000284842"/>
    </source>
</evidence>
<protein>
    <recommendedName>
        <fullName evidence="9">DUF4470 domain-containing protein</fullName>
    </recommendedName>
</protein>
<feature type="domain" description="DUF4470" evidence="9">
    <location>
        <begin position="432"/>
        <end position="511"/>
    </location>
</feature>
<evidence type="ECO:0000313" key="10">
    <source>
        <dbReference type="EMBL" id="PPQ74104.1"/>
    </source>
</evidence>
<gene>
    <name evidence="10" type="ORF">CVT24_012933</name>
</gene>
<dbReference type="STRING" id="181874.A0A409W6G7"/>
<evidence type="ECO:0000256" key="3">
    <source>
        <dbReference type="ARBA" id="ARBA00023125"/>
    </source>
</evidence>
<dbReference type="InterPro" id="IPR019734">
    <property type="entry name" value="TPR_rpt"/>
</dbReference>
<dbReference type="InterPro" id="IPR009072">
    <property type="entry name" value="Histone-fold"/>
</dbReference>
<evidence type="ECO:0000256" key="1">
    <source>
        <dbReference type="ARBA" id="ARBA00004123"/>
    </source>
</evidence>
<feature type="repeat" description="TPR" evidence="7">
    <location>
        <begin position="225"/>
        <end position="258"/>
    </location>
</feature>
<evidence type="ECO:0000256" key="8">
    <source>
        <dbReference type="SAM" id="MobiDB-lite"/>
    </source>
</evidence>
<organism evidence="10 11">
    <name type="scientific">Panaeolus cyanescens</name>
    <dbReference type="NCBI Taxonomy" id="181874"/>
    <lineage>
        <taxon>Eukaryota</taxon>
        <taxon>Fungi</taxon>
        <taxon>Dikarya</taxon>
        <taxon>Basidiomycota</taxon>
        <taxon>Agaricomycotina</taxon>
        <taxon>Agaricomycetes</taxon>
        <taxon>Agaricomycetidae</taxon>
        <taxon>Agaricales</taxon>
        <taxon>Agaricineae</taxon>
        <taxon>Galeropsidaceae</taxon>
        <taxon>Panaeolus</taxon>
    </lineage>
</organism>
<dbReference type="CDD" id="cd22908">
    <property type="entry name" value="HFD_NFYC-like"/>
    <property type="match status" value="1"/>
</dbReference>
<dbReference type="InterPro" id="IPR050568">
    <property type="entry name" value="Transcr_DNA_Rep_Reg"/>
</dbReference>
<evidence type="ECO:0000256" key="4">
    <source>
        <dbReference type="ARBA" id="ARBA00023163"/>
    </source>
</evidence>
<dbReference type="PANTHER" id="PTHR10252">
    <property type="entry name" value="HISTONE-LIKE TRANSCRIPTION FACTOR CCAAT-RELATED"/>
    <property type="match status" value="1"/>
</dbReference>
<keyword evidence="5" id="KW-0539">Nucleus</keyword>
<dbReference type="GO" id="GO:0016602">
    <property type="term" value="C:CCAAT-binding factor complex"/>
    <property type="evidence" value="ECO:0007669"/>
    <property type="project" value="TreeGrafter"/>
</dbReference>
<keyword evidence="3" id="KW-0238">DNA-binding</keyword>
<keyword evidence="7" id="KW-0802">TPR repeat</keyword>
<feature type="compositionally biased region" description="Polar residues" evidence="8">
    <location>
        <begin position="175"/>
        <end position="186"/>
    </location>
</feature>
<keyword evidence="11" id="KW-1185">Reference proteome</keyword>
<dbReference type="GO" id="GO:0046982">
    <property type="term" value="F:protein heterodimerization activity"/>
    <property type="evidence" value="ECO:0007669"/>
    <property type="project" value="InterPro"/>
</dbReference>
<reference evidence="10 11" key="1">
    <citation type="journal article" date="2018" name="Evol. Lett.">
        <title>Horizontal gene cluster transfer increased hallucinogenic mushroom diversity.</title>
        <authorList>
            <person name="Reynolds H.T."/>
            <person name="Vijayakumar V."/>
            <person name="Gluck-Thaler E."/>
            <person name="Korotkin H.B."/>
            <person name="Matheny P.B."/>
            <person name="Slot J.C."/>
        </authorList>
    </citation>
    <scope>NUCLEOTIDE SEQUENCE [LARGE SCALE GENOMIC DNA]</scope>
    <source>
        <strain evidence="10 11">2629</strain>
    </source>
</reference>
<dbReference type="InterPro" id="IPR027974">
    <property type="entry name" value="DUF4470"/>
</dbReference>
<evidence type="ECO:0000256" key="7">
    <source>
        <dbReference type="PROSITE-ProRule" id="PRU00339"/>
    </source>
</evidence>
<proteinExistence type="inferred from homology"/>
<dbReference type="EMBL" id="NHTK01005776">
    <property type="protein sequence ID" value="PPQ74104.1"/>
    <property type="molecule type" value="Genomic_DNA"/>
</dbReference>
<dbReference type="InParanoid" id="A0A409W6G7"/>
<evidence type="ECO:0000256" key="2">
    <source>
        <dbReference type="ARBA" id="ARBA00023015"/>
    </source>
</evidence>
<evidence type="ECO:0000256" key="6">
    <source>
        <dbReference type="ARBA" id="ARBA00038129"/>
    </source>
</evidence>
<dbReference type="GO" id="GO:0000978">
    <property type="term" value="F:RNA polymerase II cis-regulatory region sequence-specific DNA binding"/>
    <property type="evidence" value="ECO:0007669"/>
    <property type="project" value="TreeGrafter"/>
</dbReference>
<dbReference type="AlphaFoldDB" id="A0A409W6G7"/>
<dbReference type="InterPro" id="IPR011990">
    <property type="entry name" value="TPR-like_helical_dom_sf"/>
</dbReference>
<dbReference type="Gene3D" id="1.25.40.10">
    <property type="entry name" value="Tetratricopeptide repeat domain"/>
    <property type="match status" value="1"/>
</dbReference>
<dbReference type="OrthoDB" id="1272441at2759"/>
<dbReference type="PROSITE" id="PS50005">
    <property type="entry name" value="TPR"/>
    <property type="match status" value="1"/>
</dbReference>
<keyword evidence="4" id="KW-0804">Transcription</keyword>
<sequence>MSNQQPYVQPGELLNDFLRSFWQRQVDAAENETPDYRHPPLPLARIKKVMKSDPDVKVVFNMIAADGTVHTLVFRNLLLRRWVSTDSTNSVLQSLRNYDADPRAFLFDVLVFIAEITARAFIVADSNKRRTLSRADIAKALSKSDQFDFLIDIVPREEANFPASTGNGAAKRAGNASSVQKDQVSQPGVGDGPTGTMELDTGNGTTRSGSEVLEQVLDTIPIIMADTAHQKGNNFYKSGDFENAEKSYVEACKIDPSEPKYSSNLSAVYYEQGRYVICIESIMNSWRALRVRNCVEGQPSTPQRNDPLAIKLSSRFLKAKLNAISKGLISLHDKKKKKGKTSESNSGIEKDIQTFCSDLVENDGQLKHEELRNLWELWLKTKDDCQKHSTEECRKRVVEAQKRLRGLPIYKASLYNVVDFFRASTILEECWTKVSFLFGGSGDGRHVFATLVVWGYLAKKTIDTFTMPFADLHLTLLDIHPAALARVMVILAFLRKSMTAPTAKAKLEMETTAFYIWSTLIMPDYCATLITVVAREIIEELEGKSPQHLTKLWAIDEQSKVRVVTVLKYWSKPLPKDMKTFFAINGPKPLSPAKVASLKERAEGRDEAFDIAVRYGSKMKGRPVDLCEDPTMPLYSNWDAQDKLFQTTRVLLPPKPFLGRHPALQKYVKSGATTSKEEVIDEVIRDWKPNPTVFDNNTTENPAFSIGGQTRPLIDDDPSQLMVMIFEVFRHYRNVHTELSFDKTFFSIMQQFFGSVRDTFATLDRFDGAITLEFCCAELCSGLPKLVAGDFGPRPDTFPTKYLRMWLSNVPDYTGGVLSNLVYLVPYLDDSPYAVMRWNCLRNQGAFASVKEFCFNYTYLTSPGIQRFFNCLIPYEEDQPSSIFNLLILPRTRQSNPVSKQELFDYLSWILVRVLCCPRAKAAPYEVDDPTNMVSFIRLLVALCETFSFPGHWLGEFAQNMINDTVITKAKPFDGILPVTQMPAPAEKERKISLEPYQLDLEMILVTIRHALPFSLTYPPRYATSFSSIKRYNMSIVPIIEVLSKHSVQYCNASLLFYKSNSMFHTASFLRDLPSKIPELIESRDGTIRGVKIQILMTIELMDFQWNVVEWRMSEGWYEKMKEEGWSAVVWVSDWRQTITNPVSASAWVEASN</sequence>
<feature type="region of interest" description="Disordered" evidence="8">
    <location>
        <begin position="162"/>
        <end position="208"/>
    </location>
</feature>
<dbReference type="Proteomes" id="UP000284842">
    <property type="component" value="Unassembled WGS sequence"/>
</dbReference>
<name>A0A409W6G7_9AGAR</name>
<dbReference type="PANTHER" id="PTHR10252:SF8">
    <property type="entry name" value="NUCLEAR TRANSCRIPTION FACTOR Y SUBUNIT GAMMA"/>
    <property type="match status" value="1"/>
</dbReference>
<dbReference type="Pfam" id="PF14737">
    <property type="entry name" value="DUF4470"/>
    <property type="match status" value="1"/>
</dbReference>
<dbReference type="Pfam" id="PF13414">
    <property type="entry name" value="TPR_11"/>
    <property type="match status" value="1"/>
</dbReference>
<accession>A0A409W6G7</accession>
<evidence type="ECO:0000256" key="5">
    <source>
        <dbReference type="ARBA" id="ARBA00023242"/>
    </source>
</evidence>
<dbReference type="SUPFAM" id="SSF47113">
    <property type="entry name" value="Histone-fold"/>
    <property type="match status" value="1"/>
</dbReference>
<comment type="subcellular location">
    <subcellularLocation>
        <location evidence="1">Nucleus</location>
    </subcellularLocation>
</comment>